<gene>
    <name evidence="1" type="ORF">O3G_MSEX003728</name>
</gene>
<protein>
    <submittedName>
        <fullName evidence="1">Uncharacterized protein</fullName>
    </submittedName>
</protein>
<reference evidence="1" key="1">
    <citation type="journal article" date="2016" name="Insect Biochem. Mol. Biol.">
        <title>Multifaceted biological insights from a draft genome sequence of the tobacco hornworm moth, Manduca sexta.</title>
        <authorList>
            <person name="Kanost M.R."/>
            <person name="Arrese E.L."/>
            <person name="Cao X."/>
            <person name="Chen Y.R."/>
            <person name="Chellapilla S."/>
            <person name="Goldsmith M.R."/>
            <person name="Grosse-Wilde E."/>
            <person name="Heckel D.G."/>
            <person name="Herndon N."/>
            <person name="Jiang H."/>
            <person name="Papanicolaou A."/>
            <person name="Qu J."/>
            <person name="Soulages J.L."/>
            <person name="Vogel H."/>
            <person name="Walters J."/>
            <person name="Waterhouse R.M."/>
            <person name="Ahn S.J."/>
            <person name="Almeida F.C."/>
            <person name="An C."/>
            <person name="Aqrawi P."/>
            <person name="Bretschneider A."/>
            <person name="Bryant W.B."/>
            <person name="Bucks S."/>
            <person name="Chao H."/>
            <person name="Chevignon G."/>
            <person name="Christen J.M."/>
            <person name="Clarke D.F."/>
            <person name="Dittmer N.T."/>
            <person name="Ferguson L.C.F."/>
            <person name="Garavelou S."/>
            <person name="Gordon K.H.J."/>
            <person name="Gunaratna R.T."/>
            <person name="Han Y."/>
            <person name="Hauser F."/>
            <person name="He Y."/>
            <person name="Heidel-Fischer H."/>
            <person name="Hirsh A."/>
            <person name="Hu Y."/>
            <person name="Jiang H."/>
            <person name="Kalra D."/>
            <person name="Klinner C."/>
            <person name="Konig C."/>
            <person name="Kovar C."/>
            <person name="Kroll A.R."/>
            <person name="Kuwar S.S."/>
            <person name="Lee S.L."/>
            <person name="Lehman R."/>
            <person name="Li K."/>
            <person name="Li Z."/>
            <person name="Liang H."/>
            <person name="Lovelace S."/>
            <person name="Lu Z."/>
            <person name="Mansfield J.H."/>
            <person name="McCulloch K.J."/>
            <person name="Mathew T."/>
            <person name="Morton B."/>
            <person name="Muzny D.M."/>
            <person name="Neunemann D."/>
            <person name="Ongeri F."/>
            <person name="Pauchet Y."/>
            <person name="Pu L.L."/>
            <person name="Pyrousis I."/>
            <person name="Rao X.J."/>
            <person name="Redding A."/>
            <person name="Roesel C."/>
            <person name="Sanchez-Gracia A."/>
            <person name="Schaack S."/>
            <person name="Shukla A."/>
            <person name="Tetreau G."/>
            <person name="Wang Y."/>
            <person name="Xiong G.H."/>
            <person name="Traut W."/>
            <person name="Walsh T.K."/>
            <person name="Worley K.C."/>
            <person name="Wu D."/>
            <person name="Wu W."/>
            <person name="Wu Y.Q."/>
            <person name="Zhang X."/>
            <person name="Zou Z."/>
            <person name="Zucker H."/>
            <person name="Briscoe A.D."/>
            <person name="Burmester T."/>
            <person name="Clem R.J."/>
            <person name="Feyereisen R."/>
            <person name="Grimmelikhuijzen C.J.P."/>
            <person name="Hamodrakas S.J."/>
            <person name="Hansson B.S."/>
            <person name="Huguet E."/>
            <person name="Jermiin L.S."/>
            <person name="Lan Q."/>
            <person name="Lehman H.K."/>
            <person name="Lorenzen M."/>
            <person name="Merzendorfer H."/>
            <person name="Michalopoulos I."/>
            <person name="Morton D.B."/>
            <person name="Muthukrishnan S."/>
            <person name="Oakeshott J.G."/>
            <person name="Palmer W."/>
            <person name="Park Y."/>
            <person name="Passarelli A.L."/>
            <person name="Rozas J."/>
            <person name="Schwartz L.M."/>
            <person name="Smith W."/>
            <person name="Southgate A."/>
            <person name="Vilcinskas A."/>
            <person name="Vogt R."/>
            <person name="Wang P."/>
            <person name="Werren J."/>
            <person name="Yu X.Q."/>
            <person name="Zhou J.J."/>
            <person name="Brown S.J."/>
            <person name="Scherer S.E."/>
            <person name="Richards S."/>
            <person name="Blissard G.W."/>
        </authorList>
    </citation>
    <scope>NUCLEOTIDE SEQUENCE</scope>
</reference>
<dbReference type="EMBL" id="JH668316">
    <property type="protein sequence ID" value="KAG6445144.1"/>
    <property type="molecule type" value="Genomic_DNA"/>
</dbReference>
<organism evidence="1 2">
    <name type="scientific">Manduca sexta</name>
    <name type="common">Tobacco hawkmoth</name>
    <name type="synonym">Tobacco hornworm</name>
    <dbReference type="NCBI Taxonomy" id="7130"/>
    <lineage>
        <taxon>Eukaryota</taxon>
        <taxon>Metazoa</taxon>
        <taxon>Ecdysozoa</taxon>
        <taxon>Arthropoda</taxon>
        <taxon>Hexapoda</taxon>
        <taxon>Insecta</taxon>
        <taxon>Pterygota</taxon>
        <taxon>Neoptera</taxon>
        <taxon>Endopterygota</taxon>
        <taxon>Lepidoptera</taxon>
        <taxon>Glossata</taxon>
        <taxon>Ditrysia</taxon>
        <taxon>Bombycoidea</taxon>
        <taxon>Sphingidae</taxon>
        <taxon>Sphinginae</taxon>
        <taxon>Sphingini</taxon>
        <taxon>Manduca</taxon>
    </lineage>
</organism>
<evidence type="ECO:0000313" key="2">
    <source>
        <dbReference type="Proteomes" id="UP000791440"/>
    </source>
</evidence>
<sequence length="102" mass="11672">MALTCPCKMYNPPSDERKKRRDAMCAQKAINYREQKGTGSNLCYMCVQTMGLWGQRHSPRPAVGHGTGRDSYVGIPAAVGKNYPRRRVYDLYMRYSPLHPFN</sequence>
<proteinExistence type="predicted"/>
<accession>A0A922CGJ6</accession>
<keyword evidence="2" id="KW-1185">Reference proteome</keyword>
<name>A0A922CGJ6_MANSE</name>
<comment type="caution">
    <text evidence="1">The sequence shown here is derived from an EMBL/GenBank/DDBJ whole genome shotgun (WGS) entry which is preliminary data.</text>
</comment>
<evidence type="ECO:0000313" key="1">
    <source>
        <dbReference type="EMBL" id="KAG6445144.1"/>
    </source>
</evidence>
<dbReference type="Proteomes" id="UP000791440">
    <property type="component" value="Unassembled WGS sequence"/>
</dbReference>
<dbReference type="AlphaFoldDB" id="A0A922CGJ6"/>
<reference evidence="1" key="2">
    <citation type="submission" date="2020-12" db="EMBL/GenBank/DDBJ databases">
        <authorList>
            <person name="Kanost M."/>
        </authorList>
    </citation>
    <scope>NUCLEOTIDE SEQUENCE</scope>
</reference>